<dbReference type="InterPro" id="IPR000413">
    <property type="entry name" value="Integrin_alpha"/>
</dbReference>
<dbReference type="SMART" id="SM00327">
    <property type="entry name" value="VWA"/>
    <property type="match status" value="1"/>
</dbReference>
<keyword evidence="5" id="KW-0732">Signal</keyword>
<dbReference type="GO" id="GO:0007229">
    <property type="term" value="P:integrin-mediated signaling pathway"/>
    <property type="evidence" value="ECO:0007669"/>
    <property type="project" value="UniProtKB-KW"/>
</dbReference>
<dbReference type="GeneTree" id="ENSGT00940000161532"/>
<evidence type="ECO:0000256" key="2">
    <source>
        <dbReference type="ARBA" id="ARBA00008054"/>
    </source>
</evidence>
<dbReference type="SUPFAM" id="SSF69318">
    <property type="entry name" value="Integrin alpha N-terminal domain"/>
    <property type="match status" value="1"/>
</dbReference>
<reference evidence="18" key="1">
    <citation type="submission" date="2025-08" db="UniProtKB">
        <authorList>
            <consortium name="Ensembl"/>
        </authorList>
    </citation>
    <scope>IDENTIFICATION</scope>
</reference>
<dbReference type="GO" id="GO:0007160">
    <property type="term" value="P:cell-matrix adhesion"/>
    <property type="evidence" value="ECO:0007669"/>
    <property type="project" value="TreeGrafter"/>
</dbReference>
<dbReference type="PROSITE" id="PS51470">
    <property type="entry name" value="FG_GAP"/>
    <property type="match status" value="3"/>
</dbReference>
<comment type="similarity">
    <text evidence="2 16">Belongs to the integrin alpha chain family.</text>
</comment>
<comment type="subcellular location">
    <subcellularLocation>
        <location evidence="1 16">Membrane</location>
        <topology evidence="1 16">Single-pass type I membrane protein</topology>
    </subcellularLocation>
</comment>
<gene>
    <name evidence="18" type="primary">ITGAE</name>
</gene>
<dbReference type="SUPFAM" id="SSF53300">
    <property type="entry name" value="vWA-like"/>
    <property type="match status" value="1"/>
</dbReference>
<dbReference type="InterPro" id="IPR013519">
    <property type="entry name" value="Int_alpha_beta-p"/>
</dbReference>
<keyword evidence="14" id="KW-0325">Glycoprotein</keyword>
<keyword evidence="4" id="KW-0479">Metal-binding</keyword>
<accession>A0A8C9JG65</accession>
<dbReference type="GO" id="GO:0098609">
    <property type="term" value="P:cell-cell adhesion"/>
    <property type="evidence" value="ECO:0007669"/>
    <property type="project" value="TreeGrafter"/>
</dbReference>
<evidence type="ECO:0000256" key="8">
    <source>
        <dbReference type="ARBA" id="ARBA00022889"/>
    </source>
</evidence>
<keyword evidence="10 16" id="KW-0401">Integrin</keyword>
<sequence>MFSTGLVPLVAFNVDVARTWVTPEGGVPYVLNALLHQDSSTNRTWLLVTSPQTNGTAGLLHRCSLIQDEILCQPVEHAPIPKGRHPGVTVVRNHHSVLICIQVMSRKPHSLSPELTGTCSLLANNFQPQAQVYFSDLENLLDPNVHVDARDCYRNKNGSLEKTARWRRALKTQEGQDDEAAGTEIAIILDGSGSIDPPDFQKAKDFISNMMKNFYAKCFECNFALVQYGEVIQTEFDLRDSQDAVTSLARVQNITQVKSVTKTASAIQHVLDNIFTPSHGSRKNAPKVIVVITDGDIFGDPLNLTTVISSPKMQGVERFAIRVGNESTKTLKELKLIASDPFERHAFTVTNYSALDGLLSKLQQNIIHTEGTVGEALHYQLAQIGFSAQILDEGQVLLGAVGAFNWSGGALLYNLHSRRGRFLNQTAADTKTAQYSYLGEAGPGDYLSEGGGLHGTSSGGPCLSFRRRAKRPTSCQCWRESRYLLEKDLCPVDVDMDGTTDFLLVAAPFYHIHGEEGRVYVYHLNKQNCSFSLAHMLSGYPGFTDVRFGFAMATVGDISQDKLTDVAIGAPLEGFGADDGTSFGSVYIYNGRWDGLSTTPSQRIRASEVASGLHYFGMSVAGGLDFTGDGLADITVGTLGRAAVLRSRPVVYLNVSMTFTPMALPIGFNSSVNAFLCFEISSVTTAAEKGLKDTVLNFTLDVDVMKQRKRLQCSDKNICQSHLKEWDGSVSRLCEPLLLIPTEGKLCEEDCFSSISVKVSYQLQTSESQRDHPHPVLDLYTEPFTIFQLPYEKNCMNKLFCVADLQMAITTSQQELVVGLTKELTLNINLTNSGEDSYMTSMALNYPRNLQFKRIQKPPSPDIWCDDPKPTASVLVMNCKIGHPILRRSSAIFSVIWQLEENAFPNRTASITVTATNFNGKQSLVTKTQSLQFKHAFIAVLPKPSVIYMNTSQGLSVYKEFFFSIHGENLFGAEFQLQICVPIKLQDLQIIRVKSLTKIQDHTLCSQTQVERCGSDPVQHGKKWHSVSCVITSNKENVTVAAELYLSQFQQLQRDVNELQILGEITFNKSLYEGLNAENHRTKITIIFLKEKEYLHLIFISSAGGLLVLIVIIITLFKFGFFKRKYQHLNLDSTRKASLKSENLLTEEN</sequence>
<reference evidence="18" key="2">
    <citation type="submission" date="2025-09" db="UniProtKB">
        <authorList>
            <consortium name="Ensembl"/>
        </authorList>
    </citation>
    <scope>IDENTIFICATION</scope>
</reference>
<evidence type="ECO:0000256" key="6">
    <source>
        <dbReference type="ARBA" id="ARBA00022737"/>
    </source>
</evidence>
<dbReference type="Pfam" id="PF20805">
    <property type="entry name" value="Integrin_A_Ig_2"/>
    <property type="match status" value="1"/>
</dbReference>
<protein>
    <submittedName>
        <fullName evidence="18">Integrin subunit alpha E</fullName>
    </submittedName>
</protein>
<dbReference type="GO" id="GO:0009897">
    <property type="term" value="C:external side of plasma membrane"/>
    <property type="evidence" value="ECO:0007669"/>
    <property type="project" value="Ensembl"/>
</dbReference>
<name>A0A8C9JG65_PANTA</name>
<evidence type="ECO:0000259" key="17">
    <source>
        <dbReference type="PROSITE" id="PS50234"/>
    </source>
</evidence>
<dbReference type="Proteomes" id="UP000675900">
    <property type="component" value="Unassembled WGS sequence"/>
</dbReference>
<dbReference type="GO" id="GO:0033627">
    <property type="term" value="P:cell adhesion mediated by integrin"/>
    <property type="evidence" value="ECO:0007669"/>
    <property type="project" value="TreeGrafter"/>
</dbReference>
<proteinExistence type="inferred from homology"/>
<evidence type="ECO:0000313" key="19">
    <source>
        <dbReference type="Proteomes" id="UP000675900"/>
    </source>
</evidence>
<evidence type="ECO:0000256" key="14">
    <source>
        <dbReference type="ARBA" id="ARBA00023180"/>
    </source>
</evidence>
<evidence type="ECO:0000256" key="10">
    <source>
        <dbReference type="ARBA" id="ARBA00023037"/>
    </source>
</evidence>
<evidence type="ECO:0000256" key="15">
    <source>
        <dbReference type="PROSITE-ProRule" id="PRU00803"/>
    </source>
</evidence>
<evidence type="ECO:0000256" key="1">
    <source>
        <dbReference type="ARBA" id="ARBA00004479"/>
    </source>
</evidence>
<evidence type="ECO:0000256" key="7">
    <source>
        <dbReference type="ARBA" id="ARBA00022837"/>
    </source>
</evidence>
<dbReference type="GO" id="GO:0008305">
    <property type="term" value="C:integrin complex"/>
    <property type="evidence" value="ECO:0007669"/>
    <property type="project" value="InterPro"/>
</dbReference>
<feature type="repeat" description="FG-GAP" evidence="15">
    <location>
        <begin position="602"/>
        <end position="662"/>
    </location>
</feature>
<evidence type="ECO:0000256" key="12">
    <source>
        <dbReference type="ARBA" id="ARBA00023157"/>
    </source>
</evidence>
<dbReference type="PROSITE" id="PS50234">
    <property type="entry name" value="VWFA"/>
    <property type="match status" value="1"/>
</dbReference>
<keyword evidence="6" id="KW-0677">Repeat</keyword>
<dbReference type="InterPro" id="IPR028994">
    <property type="entry name" value="Integrin_alpha_N"/>
</dbReference>
<evidence type="ECO:0000256" key="16">
    <source>
        <dbReference type="RuleBase" id="RU003762"/>
    </source>
</evidence>
<dbReference type="PANTHER" id="PTHR23220:SF79">
    <property type="entry name" value="INTEGRIN ALPHA-E"/>
    <property type="match status" value="1"/>
</dbReference>
<evidence type="ECO:0000256" key="13">
    <source>
        <dbReference type="ARBA" id="ARBA00023170"/>
    </source>
</evidence>
<dbReference type="InterPro" id="IPR048285">
    <property type="entry name" value="Integrin_alpha_Ig-like_2"/>
</dbReference>
<dbReference type="InterPro" id="IPR036465">
    <property type="entry name" value="vWFA_dom_sf"/>
</dbReference>
<dbReference type="PANTHER" id="PTHR23220">
    <property type="entry name" value="INTEGRIN ALPHA"/>
    <property type="match status" value="1"/>
</dbReference>
<evidence type="ECO:0000256" key="5">
    <source>
        <dbReference type="ARBA" id="ARBA00022729"/>
    </source>
</evidence>
<evidence type="ECO:0000256" key="9">
    <source>
        <dbReference type="ARBA" id="ARBA00022989"/>
    </source>
</evidence>
<evidence type="ECO:0000313" key="18">
    <source>
        <dbReference type="Ensembl" id="ENSPTIP00000006716.1"/>
    </source>
</evidence>
<dbReference type="Gene3D" id="3.40.50.410">
    <property type="entry name" value="von Willebrand factor, type A domain"/>
    <property type="match status" value="1"/>
</dbReference>
<feature type="domain" description="VWFA" evidence="17">
    <location>
        <begin position="184"/>
        <end position="362"/>
    </location>
</feature>
<dbReference type="GO" id="GO:0046872">
    <property type="term" value="F:metal ion binding"/>
    <property type="evidence" value="ECO:0007669"/>
    <property type="project" value="UniProtKB-KW"/>
</dbReference>
<dbReference type="InterPro" id="IPR018184">
    <property type="entry name" value="Integrin_alpha_C_CS"/>
</dbReference>
<dbReference type="PRINTS" id="PR01185">
    <property type="entry name" value="INTEGRINA"/>
</dbReference>
<dbReference type="SMART" id="SM00191">
    <property type="entry name" value="Int_alpha"/>
    <property type="match status" value="3"/>
</dbReference>
<keyword evidence="11 16" id="KW-0472">Membrane</keyword>
<dbReference type="PROSITE" id="PS00242">
    <property type="entry name" value="INTEGRIN_ALPHA"/>
    <property type="match status" value="1"/>
</dbReference>
<dbReference type="Gene3D" id="1.20.5.930">
    <property type="entry name" value="Bicelle-embedded integrin alpha(iib) transmembrane segment"/>
    <property type="match status" value="1"/>
</dbReference>
<dbReference type="SUPFAM" id="SSF69179">
    <property type="entry name" value="Integrin domains"/>
    <property type="match status" value="2"/>
</dbReference>
<dbReference type="AlphaFoldDB" id="A0A8C9JG65"/>
<dbReference type="Gene3D" id="2.130.10.130">
    <property type="entry name" value="Integrin alpha, N-terminal"/>
    <property type="match status" value="2"/>
</dbReference>
<dbReference type="Pfam" id="PF01839">
    <property type="entry name" value="FG-GAP"/>
    <property type="match status" value="2"/>
</dbReference>
<dbReference type="Gene3D" id="2.60.40.1510">
    <property type="entry name" value="ntegrin, alpha v. Chain A, domain 3"/>
    <property type="match status" value="1"/>
</dbReference>
<dbReference type="InterPro" id="IPR013517">
    <property type="entry name" value="FG-GAP"/>
</dbReference>
<keyword evidence="7" id="KW-0106">Calcium</keyword>
<feature type="transmembrane region" description="Helical" evidence="16">
    <location>
        <begin position="1094"/>
        <end position="1117"/>
    </location>
</feature>
<keyword evidence="3 16" id="KW-0812">Transmembrane</keyword>
<feature type="repeat" description="FG-GAP" evidence="15">
    <location>
        <begin position="489"/>
        <end position="531"/>
    </location>
</feature>
<feature type="repeat" description="FG-GAP" evidence="15">
    <location>
        <begin position="534"/>
        <end position="598"/>
    </location>
</feature>
<keyword evidence="12" id="KW-1015">Disulfide bond</keyword>
<keyword evidence="8 16" id="KW-0130">Cell adhesion</keyword>
<keyword evidence="13 16" id="KW-0675">Receptor</keyword>
<dbReference type="Gene3D" id="2.60.40.1460">
    <property type="entry name" value="Integrin domains. Chain A, domain 2"/>
    <property type="match status" value="1"/>
</dbReference>
<evidence type="ECO:0000256" key="3">
    <source>
        <dbReference type="ARBA" id="ARBA00022692"/>
    </source>
</evidence>
<organism evidence="18 19">
    <name type="scientific">Panthera tigris altaica</name>
    <name type="common">Siberian tiger</name>
    <dbReference type="NCBI Taxonomy" id="74533"/>
    <lineage>
        <taxon>Eukaryota</taxon>
        <taxon>Metazoa</taxon>
        <taxon>Chordata</taxon>
        <taxon>Craniata</taxon>
        <taxon>Vertebrata</taxon>
        <taxon>Euteleostomi</taxon>
        <taxon>Mammalia</taxon>
        <taxon>Eutheria</taxon>
        <taxon>Laurasiatheria</taxon>
        <taxon>Carnivora</taxon>
        <taxon>Feliformia</taxon>
        <taxon>Felidae</taxon>
        <taxon>Pantherinae</taxon>
        <taxon>Panthera</taxon>
    </lineage>
</organism>
<keyword evidence="19" id="KW-1185">Reference proteome</keyword>
<dbReference type="PRINTS" id="PR00453">
    <property type="entry name" value="VWFADOMAIN"/>
</dbReference>
<dbReference type="InterPro" id="IPR032695">
    <property type="entry name" value="Integrin_dom_sf"/>
</dbReference>
<evidence type="ECO:0000256" key="11">
    <source>
        <dbReference type="ARBA" id="ARBA00023136"/>
    </source>
</evidence>
<dbReference type="Pfam" id="PF00092">
    <property type="entry name" value="VWA"/>
    <property type="match status" value="1"/>
</dbReference>
<evidence type="ECO:0000256" key="4">
    <source>
        <dbReference type="ARBA" id="ARBA00022723"/>
    </source>
</evidence>
<dbReference type="Ensembl" id="ENSPTIT00000010542.1">
    <property type="protein sequence ID" value="ENSPTIP00000006716.1"/>
    <property type="gene ID" value="ENSPTIG00000008533.1"/>
</dbReference>
<dbReference type="GO" id="GO:0005178">
    <property type="term" value="F:integrin binding"/>
    <property type="evidence" value="ECO:0007669"/>
    <property type="project" value="TreeGrafter"/>
</dbReference>
<dbReference type="InterPro" id="IPR002035">
    <property type="entry name" value="VWF_A"/>
</dbReference>
<keyword evidence="9 16" id="KW-1133">Transmembrane helix</keyword>